<reference evidence="1 2" key="1">
    <citation type="submission" date="2017-08" db="EMBL/GenBank/DDBJ databases">
        <authorList>
            <person name="de Groot N.N."/>
        </authorList>
    </citation>
    <scope>NUCLEOTIDE SEQUENCE [LARGE SCALE GENOMIC DNA]</scope>
    <source>
        <strain evidence="1 2">JC85</strain>
    </source>
</reference>
<organism evidence="1 2">
    <name type="scientific">Rhizobium subbaraonis</name>
    <dbReference type="NCBI Taxonomy" id="908946"/>
    <lineage>
        <taxon>Bacteria</taxon>
        <taxon>Pseudomonadati</taxon>
        <taxon>Pseudomonadota</taxon>
        <taxon>Alphaproteobacteria</taxon>
        <taxon>Hyphomicrobiales</taxon>
        <taxon>Rhizobiaceae</taxon>
        <taxon>Rhizobium/Agrobacterium group</taxon>
        <taxon>Rhizobium</taxon>
    </lineage>
</organism>
<proteinExistence type="predicted"/>
<evidence type="ECO:0000313" key="2">
    <source>
        <dbReference type="Proteomes" id="UP000219167"/>
    </source>
</evidence>
<dbReference type="Proteomes" id="UP000219167">
    <property type="component" value="Unassembled WGS sequence"/>
</dbReference>
<sequence>MTIEQRIKRNEEFIKFHRELSDISAHETELV</sequence>
<gene>
    <name evidence="1" type="ORF">SAMN05892877_103413</name>
</gene>
<accession>A0A285U5F6</accession>
<dbReference type="EMBL" id="OBQD01000003">
    <property type="protein sequence ID" value="SOC37069.1"/>
    <property type="molecule type" value="Genomic_DNA"/>
</dbReference>
<dbReference type="AlphaFoldDB" id="A0A285U5F6"/>
<evidence type="ECO:0000313" key="1">
    <source>
        <dbReference type="EMBL" id="SOC37069.1"/>
    </source>
</evidence>
<name>A0A285U5F6_9HYPH</name>
<protein>
    <submittedName>
        <fullName evidence="1">Uncharacterized protein</fullName>
    </submittedName>
</protein>
<keyword evidence="2" id="KW-1185">Reference proteome</keyword>